<evidence type="ECO:0000313" key="4">
    <source>
        <dbReference type="EMBL" id="SFK14632.1"/>
    </source>
</evidence>
<name>A0A1I3X472_9LACT</name>
<dbReference type="GO" id="GO:0071949">
    <property type="term" value="F:FAD binding"/>
    <property type="evidence" value="ECO:0007669"/>
    <property type="project" value="InterPro"/>
</dbReference>
<feature type="domain" description="FAD-binding" evidence="3">
    <location>
        <begin position="4"/>
        <end position="348"/>
    </location>
</feature>
<evidence type="ECO:0000256" key="1">
    <source>
        <dbReference type="ARBA" id="ARBA00023002"/>
    </source>
</evidence>
<organism evidence="4 5">
    <name type="scientific">Marinilactibacillus piezotolerans</name>
    <dbReference type="NCBI Taxonomy" id="258723"/>
    <lineage>
        <taxon>Bacteria</taxon>
        <taxon>Bacillati</taxon>
        <taxon>Bacillota</taxon>
        <taxon>Bacilli</taxon>
        <taxon>Lactobacillales</taxon>
        <taxon>Carnobacteriaceae</taxon>
        <taxon>Marinilactibacillus</taxon>
    </lineage>
</organism>
<gene>
    <name evidence="4" type="ORF">SAMN04488569_101229</name>
</gene>
<evidence type="ECO:0000259" key="3">
    <source>
        <dbReference type="Pfam" id="PF01494"/>
    </source>
</evidence>
<reference evidence="5" key="1">
    <citation type="submission" date="2016-10" db="EMBL/GenBank/DDBJ databases">
        <authorList>
            <person name="Varghese N."/>
            <person name="Submissions S."/>
        </authorList>
    </citation>
    <scope>NUCLEOTIDE SEQUENCE [LARGE SCALE GENOMIC DNA]</scope>
    <source>
        <strain evidence="5">DSM 16108</strain>
    </source>
</reference>
<evidence type="ECO:0000256" key="2">
    <source>
        <dbReference type="ARBA" id="ARBA00023033"/>
    </source>
</evidence>
<proteinExistence type="predicted"/>
<dbReference type="InterPro" id="IPR036188">
    <property type="entry name" value="FAD/NAD-bd_sf"/>
</dbReference>
<keyword evidence="1" id="KW-0560">Oxidoreductase</keyword>
<dbReference type="Pfam" id="PF01494">
    <property type="entry name" value="FAD_binding_3"/>
    <property type="match status" value="1"/>
</dbReference>
<dbReference type="SUPFAM" id="SSF51905">
    <property type="entry name" value="FAD/NAD(P)-binding domain"/>
    <property type="match status" value="1"/>
</dbReference>
<dbReference type="EMBL" id="FOSJ01000012">
    <property type="protein sequence ID" value="SFK14632.1"/>
    <property type="molecule type" value="Genomic_DNA"/>
</dbReference>
<keyword evidence="5" id="KW-1185">Reference proteome</keyword>
<dbReference type="GO" id="GO:0004497">
    <property type="term" value="F:monooxygenase activity"/>
    <property type="evidence" value="ECO:0007669"/>
    <property type="project" value="UniProtKB-KW"/>
</dbReference>
<accession>A0A1I3X472</accession>
<dbReference type="PANTHER" id="PTHR13789:SF309">
    <property type="entry name" value="PUTATIVE (AFU_ORTHOLOGUE AFUA_6G14510)-RELATED"/>
    <property type="match status" value="1"/>
</dbReference>
<dbReference type="InterPro" id="IPR002938">
    <property type="entry name" value="FAD-bd"/>
</dbReference>
<dbReference type="AlphaFoldDB" id="A0A1I3X472"/>
<dbReference type="Gene3D" id="3.50.50.60">
    <property type="entry name" value="FAD/NAD(P)-binding domain"/>
    <property type="match status" value="1"/>
</dbReference>
<dbReference type="InterPro" id="IPR050493">
    <property type="entry name" value="FAD-dep_Monooxygenase_BioMet"/>
</dbReference>
<protein>
    <submittedName>
        <fullName evidence="4">2-polyprenyl-6-methoxyphenol hydroxylase</fullName>
    </submittedName>
</protein>
<dbReference type="Proteomes" id="UP000199589">
    <property type="component" value="Unassembled WGS sequence"/>
</dbReference>
<keyword evidence="2" id="KW-0503">Monooxygenase</keyword>
<sequence length="389" mass="43913">MKPNVSIIGAGVGGLALGIALKKLDIHAEIFETWPPERVEESSFGMNSSGVYALKELGVLKKIQNASYSADYLKAFTFDPIEVGRLNLFQSEKYEERAIFIKRADLIEILTEEATNLNVPIHYNKQFLAYEETDDTVTALFKDGTTHKSDLLIGADGVHSPVRKQMYPNHRLKFEHSFGLYGVISSKDIPESILSQMENTELVYFGQGTNIFLTYSNRQSELDVNWQSTGYVERKLPVNAFELRDQEDLKQDFIQNYNIQGDLAEFVTRSHGIIPKQVFTVDGLISWSKNRVAVIGDAAHGINPNTGYGSSIALEDAVYLASLLNKHGHEDAFYYYETDRKDRVDAIMATLESFNVSYGLEMFDFRNGFDIGMLGESQFDPNYQVKLNE</sequence>
<dbReference type="PRINTS" id="PR00420">
    <property type="entry name" value="RNGMNOXGNASE"/>
</dbReference>
<dbReference type="PANTHER" id="PTHR13789">
    <property type="entry name" value="MONOOXYGENASE"/>
    <property type="match status" value="1"/>
</dbReference>
<evidence type="ECO:0000313" key="5">
    <source>
        <dbReference type="Proteomes" id="UP000199589"/>
    </source>
</evidence>